<evidence type="ECO:0000256" key="4">
    <source>
        <dbReference type="ARBA" id="ARBA00023002"/>
    </source>
</evidence>
<evidence type="ECO:0000256" key="3">
    <source>
        <dbReference type="ARBA" id="ARBA00022723"/>
    </source>
</evidence>
<dbReference type="Proteomes" id="UP000025756">
    <property type="component" value="Unassembled WGS sequence"/>
</dbReference>
<dbReference type="Pfam" id="PF00111">
    <property type="entry name" value="Fer2"/>
    <property type="match status" value="1"/>
</dbReference>
<sequence>MKNSVDNSSSVLQVRVRAITYLGEDINAYEVVPIDSQPLPGFTAGSHIDLYFRDGRVRQYSLCNDPRETHRYVFAVQREEEGRGGSKAIHQLVHAGRILNISRPRNNFPLREDAPHHVLIAGGIGVTPIASMVRRLLETGASFEVHYGARTREKLAFYDELIALNLDDRLHVYVDGGDPNKGMRLPEIVAGAAADAHFYCCGPAGLMKGVKLATTPRPSSCVHFEHFVAPGPAPSVPNELMRGEERTIGVGFKITLARTGKTFDVPDDKSIVDVLRENNIEVQTSCESGLCGTCRTRYLAGEPEHHDYILDEEGRRHEVLICCARAKTPTLVLDL</sequence>
<dbReference type="InterPro" id="IPR017927">
    <property type="entry name" value="FAD-bd_FR_type"/>
</dbReference>
<dbReference type="PANTHER" id="PTHR47354">
    <property type="entry name" value="NADH OXIDOREDUCTASE HCR"/>
    <property type="match status" value="1"/>
</dbReference>
<keyword evidence="9" id="KW-0223">Dioxygenase</keyword>
<dbReference type="PROSITE" id="PS00197">
    <property type="entry name" value="2FE2S_FER_1"/>
    <property type="match status" value="1"/>
</dbReference>
<dbReference type="RefSeq" id="WP_033460388.1">
    <property type="nucleotide sequence ID" value="NZ_JGWH01000063.1"/>
</dbReference>
<evidence type="ECO:0000256" key="1">
    <source>
        <dbReference type="ARBA" id="ARBA00022630"/>
    </source>
</evidence>
<dbReference type="Gene3D" id="2.40.30.10">
    <property type="entry name" value="Translation factors"/>
    <property type="match status" value="1"/>
</dbReference>
<evidence type="ECO:0000313" key="10">
    <source>
        <dbReference type="Proteomes" id="UP000025756"/>
    </source>
</evidence>
<evidence type="ECO:0000256" key="5">
    <source>
        <dbReference type="ARBA" id="ARBA00023004"/>
    </source>
</evidence>
<keyword evidence="6" id="KW-0411">Iron-sulfur</keyword>
<keyword evidence="3" id="KW-0479">Metal-binding</keyword>
<dbReference type="Gene3D" id="3.40.50.80">
    <property type="entry name" value="Nucleotide-binding domain of ferredoxin-NADP reductase (FNR) module"/>
    <property type="match status" value="1"/>
</dbReference>
<dbReference type="InterPro" id="IPR006058">
    <property type="entry name" value="2Fe2S_fd_BS"/>
</dbReference>
<dbReference type="InterPro" id="IPR050415">
    <property type="entry name" value="MRET"/>
</dbReference>
<keyword evidence="10" id="KW-1185">Reference proteome</keyword>
<dbReference type="SUPFAM" id="SSF52343">
    <property type="entry name" value="Ferredoxin reductase-like, C-terminal NADP-linked domain"/>
    <property type="match status" value="1"/>
</dbReference>
<dbReference type="SUPFAM" id="SSF54292">
    <property type="entry name" value="2Fe-2S ferredoxin-like"/>
    <property type="match status" value="1"/>
</dbReference>
<dbReference type="InterPro" id="IPR017938">
    <property type="entry name" value="Riboflavin_synthase-like_b-brl"/>
</dbReference>
<comment type="caution">
    <text evidence="9">The sequence shown here is derived from an EMBL/GenBank/DDBJ whole genome shotgun (WGS) entry which is preliminary data.</text>
</comment>
<protein>
    <submittedName>
        <fullName evidence="9">Phthalate dioxygenase reductase</fullName>
    </submittedName>
</protein>
<proteinExistence type="predicted"/>
<gene>
    <name evidence="9" type="ORF">L490_5324</name>
</gene>
<dbReference type="PRINTS" id="PR00409">
    <property type="entry name" value="PHDIOXRDTASE"/>
</dbReference>
<evidence type="ECO:0000313" key="9">
    <source>
        <dbReference type="EMBL" id="KCV36343.1"/>
    </source>
</evidence>
<dbReference type="Pfam" id="PF00175">
    <property type="entry name" value="NAD_binding_1"/>
    <property type="match status" value="1"/>
</dbReference>
<name>A0ABR4RH71_BORBO</name>
<dbReference type="GO" id="GO:0051213">
    <property type="term" value="F:dioxygenase activity"/>
    <property type="evidence" value="ECO:0007669"/>
    <property type="project" value="UniProtKB-KW"/>
</dbReference>
<feature type="domain" description="2Fe-2S ferredoxin-type" evidence="7">
    <location>
        <begin position="252"/>
        <end position="335"/>
    </location>
</feature>
<keyword evidence="2" id="KW-0001">2Fe-2S</keyword>
<dbReference type="CDD" id="cd06185">
    <property type="entry name" value="PDR_like"/>
    <property type="match status" value="1"/>
</dbReference>
<dbReference type="PANTHER" id="PTHR47354:SF1">
    <property type="entry name" value="CARNITINE MONOOXYGENASE REDUCTASE SUBUNIT"/>
    <property type="match status" value="1"/>
</dbReference>
<evidence type="ECO:0000259" key="8">
    <source>
        <dbReference type="PROSITE" id="PS51384"/>
    </source>
</evidence>
<dbReference type="Gene3D" id="3.10.20.30">
    <property type="match status" value="1"/>
</dbReference>
<evidence type="ECO:0000256" key="6">
    <source>
        <dbReference type="ARBA" id="ARBA00023014"/>
    </source>
</evidence>
<dbReference type="InterPro" id="IPR001433">
    <property type="entry name" value="OxRdtase_FAD/NAD-bd"/>
</dbReference>
<dbReference type="InterPro" id="IPR001041">
    <property type="entry name" value="2Fe-2S_ferredoxin-type"/>
</dbReference>
<dbReference type="SUPFAM" id="SSF63380">
    <property type="entry name" value="Riboflavin synthase domain-like"/>
    <property type="match status" value="1"/>
</dbReference>
<dbReference type="InterPro" id="IPR012675">
    <property type="entry name" value="Beta-grasp_dom_sf"/>
</dbReference>
<organism evidence="9 10">
    <name type="scientific">Bordetella bronchiseptica 00-P-2796</name>
    <dbReference type="NCBI Taxonomy" id="1331199"/>
    <lineage>
        <taxon>Bacteria</taxon>
        <taxon>Pseudomonadati</taxon>
        <taxon>Pseudomonadota</taxon>
        <taxon>Betaproteobacteria</taxon>
        <taxon>Burkholderiales</taxon>
        <taxon>Alcaligenaceae</taxon>
        <taxon>Bordetella</taxon>
    </lineage>
</organism>
<keyword evidence="4" id="KW-0560">Oxidoreductase</keyword>
<dbReference type="InterPro" id="IPR036010">
    <property type="entry name" value="2Fe-2S_ferredoxin-like_sf"/>
</dbReference>
<dbReference type="EMBL" id="JGWH01000063">
    <property type="protein sequence ID" value="KCV36343.1"/>
    <property type="molecule type" value="Genomic_DNA"/>
</dbReference>
<dbReference type="InterPro" id="IPR039261">
    <property type="entry name" value="FNR_nucleotide-bd"/>
</dbReference>
<dbReference type="PROSITE" id="PS51384">
    <property type="entry name" value="FAD_FR"/>
    <property type="match status" value="1"/>
</dbReference>
<keyword evidence="5" id="KW-0408">Iron</keyword>
<dbReference type="CDD" id="cd00207">
    <property type="entry name" value="fer2"/>
    <property type="match status" value="1"/>
</dbReference>
<evidence type="ECO:0000256" key="2">
    <source>
        <dbReference type="ARBA" id="ARBA00022714"/>
    </source>
</evidence>
<feature type="domain" description="FAD-binding FR-type" evidence="8">
    <location>
        <begin position="9"/>
        <end position="111"/>
    </location>
</feature>
<reference evidence="9 10" key="1">
    <citation type="submission" date="2014-03" db="EMBL/GenBank/DDBJ databases">
        <title>Genome sequence of Bordetella bronchiseptica.</title>
        <authorList>
            <person name="Harvill E."/>
            <person name="Goodfield L.L."/>
            <person name="Ivanov Y.V."/>
            <person name="Meyer J.A."/>
            <person name="Muse S.J."/>
            <person name="Jacobs N."/>
            <person name="Bendor L."/>
            <person name="Smallridge W.E."/>
            <person name="Brinkac L.M."/>
            <person name="Sanka R."/>
            <person name="Kim M."/>
            <person name="Losada L."/>
        </authorList>
    </citation>
    <scope>NUCLEOTIDE SEQUENCE [LARGE SCALE GENOMIC DNA]</scope>
    <source>
        <strain evidence="9 10">00-P-2796</strain>
    </source>
</reference>
<evidence type="ECO:0000259" key="7">
    <source>
        <dbReference type="PROSITE" id="PS51085"/>
    </source>
</evidence>
<keyword evidence="1" id="KW-0285">Flavoprotein</keyword>
<accession>A0ABR4RH71</accession>
<dbReference type="PROSITE" id="PS51085">
    <property type="entry name" value="2FE2S_FER_2"/>
    <property type="match status" value="1"/>
</dbReference>